<dbReference type="AlphaFoldDB" id="A0A8S8ZDT5"/>
<protein>
    <submittedName>
        <fullName evidence="2">Uncharacterized protein</fullName>
    </submittedName>
</protein>
<feature type="compositionally biased region" description="Basic and acidic residues" evidence="1">
    <location>
        <begin position="189"/>
        <end position="205"/>
    </location>
</feature>
<feature type="region of interest" description="Disordered" evidence="1">
    <location>
        <begin position="115"/>
        <end position="205"/>
    </location>
</feature>
<dbReference type="EMBL" id="NMPR01000330">
    <property type="protein sequence ID" value="KAA8622086.1"/>
    <property type="molecule type" value="Genomic_DNA"/>
</dbReference>
<evidence type="ECO:0000313" key="2">
    <source>
        <dbReference type="EMBL" id="KAA8622086.1"/>
    </source>
</evidence>
<dbReference type="Proteomes" id="UP000433876">
    <property type="component" value="Unassembled WGS sequence"/>
</dbReference>
<dbReference type="VEuPathDB" id="FungiDB:SMAC_05481"/>
<proteinExistence type="predicted"/>
<evidence type="ECO:0000313" key="3">
    <source>
        <dbReference type="Proteomes" id="UP000433876"/>
    </source>
</evidence>
<reference evidence="2 3" key="1">
    <citation type="submission" date="2017-07" db="EMBL/GenBank/DDBJ databases">
        <title>Genome sequence of the Sordaria macrospora wild type strain R19027.</title>
        <authorList>
            <person name="Nowrousian M."/>
            <person name="Teichert I."/>
            <person name="Kueck U."/>
        </authorList>
    </citation>
    <scope>NUCLEOTIDE SEQUENCE [LARGE SCALE GENOMIC DNA]</scope>
    <source>
        <strain evidence="2 3">R19027</strain>
        <tissue evidence="2">Mycelium</tissue>
    </source>
</reference>
<organism evidence="2 3">
    <name type="scientific">Sordaria macrospora</name>
    <dbReference type="NCBI Taxonomy" id="5147"/>
    <lineage>
        <taxon>Eukaryota</taxon>
        <taxon>Fungi</taxon>
        <taxon>Dikarya</taxon>
        <taxon>Ascomycota</taxon>
        <taxon>Pezizomycotina</taxon>
        <taxon>Sordariomycetes</taxon>
        <taxon>Sordariomycetidae</taxon>
        <taxon>Sordariales</taxon>
        <taxon>Sordariaceae</taxon>
        <taxon>Sordaria</taxon>
    </lineage>
</organism>
<sequence>MLGDTRKMWPLLPSTEEIATNNASDDNGSSPKAETSDDTRVKLPPITELLGWAGRASPKPTYSFNPSQPPALPGLCHPHPRTDLEDYDSKFSPADGLFEGMPIKIVPKAWDSNHKGLGPHCNETQQEPESKDMPTPLPAVKRQRELDESDEIDPDIFKYRTADGTPQVAIRKSRTPPDPGAPPGRVKKQRDNESEHKNNAELEKM</sequence>
<gene>
    <name evidence="2" type="ORF">SMACR_05481</name>
</gene>
<comment type="caution">
    <text evidence="2">The sequence shown here is derived from an EMBL/GenBank/DDBJ whole genome shotgun (WGS) entry which is preliminary data.</text>
</comment>
<accession>A0A8S8ZDT5</accession>
<feature type="region of interest" description="Disordered" evidence="1">
    <location>
        <begin position="1"/>
        <end position="98"/>
    </location>
</feature>
<evidence type="ECO:0000256" key="1">
    <source>
        <dbReference type="SAM" id="MobiDB-lite"/>
    </source>
</evidence>
<name>A0A8S8ZDT5_SORMA</name>
<feature type="compositionally biased region" description="Basic and acidic residues" evidence="1">
    <location>
        <begin position="80"/>
        <end position="89"/>
    </location>
</feature>
<feature type="compositionally biased region" description="Polar residues" evidence="1">
    <location>
        <begin position="17"/>
        <end position="33"/>
    </location>
</feature>